<dbReference type="Proteomes" id="UP001060215">
    <property type="component" value="Chromosome 8"/>
</dbReference>
<evidence type="ECO:0000313" key="2">
    <source>
        <dbReference type="Proteomes" id="UP001060215"/>
    </source>
</evidence>
<dbReference type="EMBL" id="CM045765">
    <property type="protein sequence ID" value="KAI7999457.1"/>
    <property type="molecule type" value="Genomic_DNA"/>
</dbReference>
<reference evidence="1 2" key="1">
    <citation type="journal article" date="2022" name="Plant J.">
        <title>Chromosome-level genome of Camellia lanceoleosa provides a valuable resource for understanding genome evolution and self-incompatibility.</title>
        <authorList>
            <person name="Gong W."/>
            <person name="Xiao S."/>
            <person name="Wang L."/>
            <person name="Liao Z."/>
            <person name="Chang Y."/>
            <person name="Mo W."/>
            <person name="Hu G."/>
            <person name="Li W."/>
            <person name="Zhao G."/>
            <person name="Zhu H."/>
            <person name="Hu X."/>
            <person name="Ji K."/>
            <person name="Xiang X."/>
            <person name="Song Q."/>
            <person name="Yuan D."/>
            <person name="Jin S."/>
            <person name="Zhang L."/>
        </authorList>
    </citation>
    <scope>NUCLEOTIDE SEQUENCE [LARGE SCALE GENOMIC DNA]</scope>
    <source>
        <strain evidence="1">SQ_2022a</strain>
    </source>
</reference>
<name>A0ACC0GGA3_9ERIC</name>
<accession>A0ACC0GGA3</accession>
<sequence>MSTMVLEATGVDMASENTTELGYTPLWETWVPEHWEDLVEDEVSELGDVGGGEAGPRSSWFEFVTSEISKQLATWNLISHKRNLADLKFRPDHQFSSSSTLWFQFVVCDSSLWLVQLLRFSLGTGIRFDSSCINLARFTIRSLSLNSDSDSNLVINHTTTSTIRILALVVFYLAVNQLQLYC</sequence>
<organism evidence="1 2">
    <name type="scientific">Camellia lanceoleosa</name>
    <dbReference type="NCBI Taxonomy" id="1840588"/>
    <lineage>
        <taxon>Eukaryota</taxon>
        <taxon>Viridiplantae</taxon>
        <taxon>Streptophyta</taxon>
        <taxon>Embryophyta</taxon>
        <taxon>Tracheophyta</taxon>
        <taxon>Spermatophyta</taxon>
        <taxon>Magnoliopsida</taxon>
        <taxon>eudicotyledons</taxon>
        <taxon>Gunneridae</taxon>
        <taxon>Pentapetalae</taxon>
        <taxon>asterids</taxon>
        <taxon>Ericales</taxon>
        <taxon>Theaceae</taxon>
        <taxon>Camellia</taxon>
    </lineage>
</organism>
<gene>
    <name evidence="1" type="ORF">LOK49_LG09G01253</name>
</gene>
<protein>
    <submittedName>
        <fullName evidence="1">Uncharacterized protein</fullName>
    </submittedName>
</protein>
<proteinExistence type="predicted"/>
<keyword evidence="2" id="KW-1185">Reference proteome</keyword>
<comment type="caution">
    <text evidence="1">The sequence shown here is derived from an EMBL/GenBank/DDBJ whole genome shotgun (WGS) entry which is preliminary data.</text>
</comment>
<evidence type="ECO:0000313" key="1">
    <source>
        <dbReference type="EMBL" id="KAI7999457.1"/>
    </source>
</evidence>